<comment type="caution">
    <text evidence="2">The sequence shown here is derived from an EMBL/GenBank/DDBJ whole genome shotgun (WGS) entry which is preliminary data.</text>
</comment>
<accession>A0A926V9S0</accession>
<reference evidence="2" key="2">
    <citation type="submission" date="2020-08" db="EMBL/GenBank/DDBJ databases">
        <authorList>
            <person name="Chen M."/>
            <person name="Teng W."/>
            <person name="Zhao L."/>
            <person name="Hu C."/>
            <person name="Zhou Y."/>
            <person name="Han B."/>
            <person name="Song L."/>
            <person name="Shu W."/>
        </authorList>
    </citation>
    <scope>NUCLEOTIDE SEQUENCE</scope>
    <source>
        <strain evidence="2">FACHB-1375</strain>
    </source>
</reference>
<dbReference type="InterPro" id="IPR025669">
    <property type="entry name" value="AAA_dom"/>
</dbReference>
<dbReference type="PANTHER" id="PTHR13696">
    <property type="entry name" value="P-LOOP CONTAINING NUCLEOSIDE TRIPHOSPHATE HYDROLASE"/>
    <property type="match status" value="1"/>
</dbReference>
<organism evidence="2 3">
    <name type="scientific">Aerosakkonema funiforme FACHB-1375</name>
    <dbReference type="NCBI Taxonomy" id="2949571"/>
    <lineage>
        <taxon>Bacteria</taxon>
        <taxon>Bacillati</taxon>
        <taxon>Cyanobacteriota</taxon>
        <taxon>Cyanophyceae</taxon>
        <taxon>Oscillatoriophycideae</taxon>
        <taxon>Aerosakkonematales</taxon>
        <taxon>Aerosakkonemataceae</taxon>
        <taxon>Aerosakkonema</taxon>
    </lineage>
</organism>
<dbReference type="SUPFAM" id="SSF52540">
    <property type="entry name" value="P-loop containing nucleoside triphosphate hydrolases"/>
    <property type="match status" value="1"/>
</dbReference>
<dbReference type="EMBL" id="JACJPW010000002">
    <property type="protein sequence ID" value="MBD2179816.1"/>
    <property type="molecule type" value="Genomic_DNA"/>
</dbReference>
<sequence>MNNIKIYTFYNNKGGVGKTTLCSNAATLYAKKHPNTQVLVIDMCPQANISQFLLGGGRKGYENNQKLQSSFTRRNIVGFIDWLLKGNANFRTPKTSYKVQISPYNSYITNNLYLIAGDSFLESFSLALNYAVINPANTKAWLEYMTAIKRLCVYEFAQNQYENMVVFIDCNPSFSIYTQMALVSSDKLVIPMMADFSSLEGIKGLFMLLFGKYPSAALKKYADDVITFNKQVDSFNLQLPVIWEFVFNNYTIKHGVAAAFESIKTELNTFCYEQFQQFPLLFAKCDPSPTCITEWEKCYVSGIKDFHTSGKVSSSLGIPMFLLPNQSKYAMPNGRNVKLPTSNYEQALQEIEKFVDKLS</sequence>
<dbReference type="PANTHER" id="PTHR13696:SF99">
    <property type="entry name" value="COBYRINIC ACID AC-DIAMIDE SYNTHASE"/>
    <property type="match status" value="1"/>
</dbReference>
<proteinExistence type="predicted"/>
<dbReference type="Gene3D" id="3.40.50.300">
    <property type="entry name" value="P-loop containing nucleotide triphosphate hydrolases"/>
    <property type="match status" value="1"/>
</dbReference>
<dbReference type="InterPro" id="IPR027417">
    <property type="entry name" value="P-loop_NTPase"/>
</dbReference>
<dbReference type="RefSeq" id="WP_190461385.1">
    <property type="nucleotide sequence ID" value="NZ_JACJPW010000002.1"/>
</dbReference>
<evidence type="ECO:0000313" key="2">
    <source>
        <dbReference type="EMBL" id="MBD2179816.1"/>
    </source>
</evidence>
<dbReference type="InterPro" id="IPR050678">
    <property type="entry name" value="DNA_Partitioning_ATPase"/>
</dbReference>
<dbReference type="Proteomes" id="UP000641646">
    <property type="component" value="Unassembled WGS sequence"/>
</dbReference>
<gene>
    <name evidence="2" type="ORF">H6G03_01600</name>
</gene>
<evidence type="ECO:0000259" key="1">
    <source>
        <dbReference type="Pfam" id="PF13614"/>
    </source>
</evidence>
<keyword evidence="3" id="KW-1185">Reference proteome</keyword>
<dbReference type="AlphaFoldDB" id="A0A926V9S0"/>
<reference evidence="2" key="1">
    <citation type="journal article" date="2015" name="ISME J.">
        <title>Draft Genome Sequence of Streptomyces incarnatus NRRL8089, which Produces the Nucleoside Antibiotic Sinefungin.</title>
        <authorList>
            <person name="Oshima K."/>
            <person name="Hattori M."/>
            <person name="Shimizu H."/>
            <person name="Fukuda K."/>
            <person name="Nemoto M."/>
            <person name="Inagaki K."/>
            <person name="Tamura T."/>
        </authorList>
    </citation>
    <scope>NUCLEOTIDE SEQUENCE</scope>
    <source>
        <strain evidence="2">FACHB-1375</strain>
    </source>
</reference>
<protein>
    <submittedName>
        <fullName evidence="2">ParA family protein</fullName>
    </submittedName>
</protein>
<dbReference type="Pfam" id="PF13614">
    <property type="entry name" value="AAA_31"/>
    <property type="match status" value="1"/>
</dbReference>
<evidence type="ECO:0000313" key="3">
    <source>
        <dbReference type="Proteomes" id="UP000641646"/>
    </source>
</evidence>
<feature type="domain" description="AAA" evidence="1">
    <location>
        <begin position="5"/>
        <end position="206"/>
    </location>
</feature>
<name>A0A926V9S0_9CYAN</name>
<dbReference type="CDD" id="cd02042">
    <property type="entry name" value="ParAB_family"/>
    <property type="match status" value="1"/>
</dbReference>